<sequence length="280" mass="30255">MHIASSPSSPTDWTTTQRWYADLLPDFNVFTVSVTNTGAQAGLLIACRNTYDDGTIDTLVGDQSWKTIEQDPPANFQSPLFNDLLNWVDVVDQGVYRTTPWDDAASASFDELALPPVLDFSSSSAQWIWDVNPGSEAADSRAFKYTFSVPQGRVAKYATVIIAADNQHYLYVNGLPANYGASFQDAQRVVVNLAGAPDPDMVLFAVEVLDEGGPGGVIFAAQVVFDDGSSETVESGGEWKTLSATTPVDFMNPSVKDNEWQNAVVVDTTVGSWTAVVPPI</sequence>
<dbReference type="OrthoDB" id="10036721at2759"/>
<reference evidence="1 2" key="1">
    <citation type="journal article" date="2019" name="Nat. Ecol. Evol.">
        <title>Megaphylogeny resolves global patterns of mushroom evolution.</title>
        <authorList>
            <person name="Varga T."/>
            <person name="Krizsan K."/>
            <person name="Foldi C."/>
            <person name="Dima B."/>
            <person name="Sanchez-Garcia M."/>
            <person name="Sanchez-Ramirez S."/>
            <person name="Szollosi G.J."/>
            <person name="Szarkandi J.G."/>
            <person name="Papp V."/>
            <person name="Albert L."/>
            <person name="Andreopoulos W."/>
            <person name="Angelini C."/>
            <person name="Antonin V."/>
            <person name="Barry K.W."/>
            <person name="Bougher N.L."/>
            <person name="Buchanan P."/>
            <person name="Buyck B."/>
            <person name="Bense V."/>
            <person name="Catcheside P."/>
            <person name="Chovatia M."/>
            <person name="Cooper J."/>
            <person name="Damon W."/>
            <person name="Desjardin D."/>
            <person name="Finy P."/>
            <person name="Geml J."/>
            <person name="Haridas S."/>
            <person name="Hughes K."/>
            <person name="Justo A."/>
            <person name="Karasinski D."/>
            <person name="Kautmanova I."/>
            <person name="Kiss B."/>
            <person name="Kocsube S."/>
            <person name="Kotiranta H."/>
            <person name="LaButti K.M."/>
            <person name="Lechner B.E."/>
            <person name="Liimatainen K."/>
            <person name="Lipzen A."/>
            <person name="Lukacs Z."/>
            <person name="Mihaltcheva S."/>
            <person name="Morgado L.N."/>
            <person name="Niskanen T."/>
            <person name="Noordeloos M.E."/>
            <person name="Ohm R.A."/>
            <person name="Ortiz-Santana B."/>
            <person name="Ovrebo C."/>
            <person name="Racz N."/>
            <person name="Riley R."/>
            <person name="Savchenko A."/>
            <person name="Shiryaev A."/>
            <person name="Soop K."/>
            <person name="Spirin V."/>
            <person name="Szebenyi C."/>
            <person name="Tomsovsky M."/>
            <person name="Tulloss R.E."/>
            <person name="Uehling J."/>
            <person name="Grigoriev I.V."/>
            <person name="Vagvolgyi C."/>
            <person name="Papp T."/>
            <person name="Martin F.M."/>
            <person name="Miettinen O."/>
            <person name="Hibbett D.S."/>
            <person name="Nagy L.G."/>
        </authorList>
    </citation>
    <scope>NUCLEOTIDE SEQUENCE [LARGE SCALE GENOMIC DNA]</scope>
    <source>
        <strain evidence="1 2">CBS 309.79</strain>
    </source>
</reference>
<dbReference type="AlphaFoldDB" id="A0A5C3QMY4"/>
<keyword evidence="2" id="KW-1185">Reference proteome</keyword>
<dbReference type="EMBL" id="ML178832">
    <property type="protein sequence ID" value="TFK99763.1"/>
    <property type="molecule type" value="Genomic_DNA"/>
</dbReference>
<evidence type="ECO:0008006" key="3">
    <source>
        <dbReference type="Google" id="ProtNLM"/>
    </source>
</evidence>
<accession>A0A5C3QMY4</accession>
<dbReference type="Proteomes" id="UP000305067">
    <property type="component" value="Unassembled WGS sequence"/>
</dbReference>
<evidence type="ECO:0000313" key="2">
    <source>
        <dbReference type="Proteomes" id="UP000305067"/>
    </source>
</evidence>
<name>A0A5C3QMY4_9AGAR</name>
<evidence type="ECO:0000313" key="1">
    <source>
        <dbReference type="EMBL" id="TFK99763.1"/>
    </source>
</evidence>
<dbReference type="Gene3D" id="2.60.120.260">
    <property type="entry name" value="Galactose-binding domain-like"/>
    <property type="match status" value="2"/>
</dbReference>
<gene>
    <name evidence="1" type="ORF">BDV98DRAFT_135641</name>
</gene>
<dbReference type="STRING" id="1884261.A0A5C3QMY4"/>
<protein>
    <recommendedName>
        <fullName evidence="3">Galactose-binding domain-like protein</fullName>
    </recommendedName>
</protein>
<organism evidence="1 2">
    <name type="scientific">Pterulicium gracile</name>
    <dbReference type="NCBI Taxonomy" id="1884261"/>
    <lineage>
        <taxon>Eukaryota</taxon>
        <taxon>Fungi</taxon>
        <taxon>Dikarya</taxon>
        <taxon>Basidiomycota</taxon>
        <taxon>Agaricomycotina</taxon>
        <taxon>Agaricomycetes</taxon>
        <taxon>Agaricomycetidae</taxon>
        <taxon>Agaricales</taxon>
        <taxon>Pleurotineae</taxon>
        <taxon>Pterulaceae</taxon>
        <taxon>Pterulicium</taxon>
    </lineage>
</organism>
<proteinExistence type="predicted"/>